<feature type="region of interest" description="Disordered" evidence="1">
    <location>
        <begin position="196"/>
        <end position="237"/>
    </location>
</feature>
<feature type="compositionally biased region" description="Low complexity" evidence="1">
    <location>
        <begin position="160"/>
        <end position="172"/>
    </location>
</feature>
<dbReference type="Proteomes" id="UP000094336">
    <property type="component" value="Unassembled WGS sequence"/>
</dbReference>
<dbReference type="GeneID" id="30146628"/>
<dbReference type="RefSeq" id="XP_018985768.1">
    <property type="nucleotide sequence ID" value="XM_019128775.1"/>
</dbReference>
<reference evidence="3" key="1">
    <citation type="submission" date="2016-05" db="EMBL/GenBank/DDBJ databases">
        <title>Comparative genomics of biotechnologically important yeasts.</title>
        <authorList>
            <consortium name="DOE Joint Genome Institute"/>
            <person name="Riley R."/>
            <person name="Haridas S."/>
            <person name="Wolfe K.H."/>
            <person name="Lopes M.R."/>
            <person name="Hittinger C.T."/>
            <person name="Goker M."/>
            <person name="Salamov A."/>
            <person name="Wisecaver J."/>
            <person name="Long T.M."/>
            <person name="Aerts A.L."/>
            <person name="Barry K."/>
            <person name="Choi C."/>
            <person name="Clum A."/>
            <person name="Coughlan A.Y."/>
            <person name="Deshpande S."/>
            <person name="Douglass A.P."/>
            <person name="Hanson S.J."/>
            <person name="Klenk H.-P."/>
            <person name="Labutti K."/>
            <person name="Lapidus A."/>
            <person name="Lindquist E."/>
            <person name="Lipzen A."/>
            <person name="Meier-Kolthoff J.P."/>
            <person name="Ohm R.A."/>
            <person name="Otillar R.P."/>
            <person name="Pangilinan J."/>
            <person name="Peng Y."/>
            <person name="Rokas A."/>
            <person name="Rosa C.A."/>
            <person name="Scheuner C."/>
            <person name="Sibirny A.A."/>
            <person name="Slot J.C."/>
            <person name="Stielow J.B."/>
            <person name="Sun H."/>
            <person name="Kurtzman C.P."/>
            <person name="Blackwell M."/>
            <person name="Grigoriev I.V."/>
            <person name="Jeffries T.W."/>
        </authorList>
    </citation>
    <scope>NUCLEOTIDE SEQUENCE [LARGE SCALE GENOMIC DNA]</scope>
    <source>
        <strain evidence="3">NRRL Y-12698</strain>
    </source>
</reference>
<evidence type="ECO:0000313" key="3">
    <source>
        <dbReference type="Proteomes" id="UP000094336"/>
    </source>
</evidence>
<feature type="compositionally biased region" description="Polar residues" evidence="1">
    <location>
        <begin position="145"/>
        <end position="159"/>
    </location>
</feature>
<gene>
    <name evidence="2" type="ORF">BABINDRAFT_161379</name>
</gene>
<feature type="compositionally biased region" description="Polar residues" evidence="1">
    <location>
        <begin position="221"/>
        <end position="237"/>
    </location>
</feature>
<accession>A0A1E3QRZ8</accession>
<evidence type="ECO:0000313" key="2">
    <source>
        <dbReference type="EMBL" id="ODQ80440.1"/>
    </source>
</evidence>
<evidence type="ECO:0000256" key="1">
    <source>
        <dbReference type="SAM" id="MobiDB-lite"/>
    </source>
</evidence>
<dbReference type="EMBL" id="KV454430">
    <property type="protein sequence ID" value="ODQ80440.1"/>
    <property type="molecule type" value="Genomic_DNA"/>
</dbReference>
<dbReference type="AlphaFoldDB" id="A0A1E3QRZ8"/>
<feature type="region of interest" description="Disordered" evidence="1">
    <location>
        <begin position="145"/>
        <end position="172"/>
    </location>
</feature>
<organism evidence="2 3">
    <name type="scientific">Babjeviella inositovora NRRL Y-12698</name>
    <dbReference type="NCBI Taxonomy" id="984486"/>
    <lineage>
        <taxon>Eukaryota</taxon>
        <taxon>Fungi</taxon>
        <taxon>Dikarya</taxon>
        <taxon>Ascomycota</taxon>
        <taxon>Saccharomycotina</taxon>
        <taxon>Pichiomycetes</taxon>
        <taxon>Serinales incertae sedis</taxon>
        <taxon>Babjeviella</taxon>
    </lineage>
</organism>
<protein>
    <submittedName>
        <fullName evidence="2">Uncharacterized protein</fullName>
    </submittedName>
</protein>
<keyword evidence="3" id="KW-1185">Reference proteome</keyword>
<sequence>MNQESVAIHARTQPTNFLSRKNSIFERSVQDLNTCMQLCSPVNSNGMNSSPPGRSSSVTAFGLSLPLSPPYHKLIRSRTSNTITSVSPPEHNLVRRNLSLYIPSHHNLEDFVAPNLDSAVEFCYCGGDSPPADTELQLSRLLSANTAPRSKQDASQSPTNNEEFFPPANNNYSSVMRSRSRSIVCNSLMRCMSNTNVPQASNGGDENSATSPKAPEKRSLTRNPSTQNAGRNAQPSSVFRLYSWNTNGRAVESAPSSQNSSFERVDCSPGSGIHLDFHSYAEILDDEAHQE</sequence>
<proteinExistence type="predicted"/>
<feature type="compositionally biased region" description="Polar residues" evidence="1">
    <location>
        <begin position="196"/>
        <end position="211"/>
    </location>
</feature>
<name>A0A1E3QRZ8_9ASCO</name>